<feature type="transmembrane region" description="Helical" evidence="2">
    <location>
        <begin position="195"/>
        <end position="215"/>
    </location>
</feature>
<evidence type="ECO:0000256" key="1">
    <source>
        <dbReference type="SAM" id="MobiDB-lite"/>
    </source>
</evidence>
<feature type="compositionally biased region" description="Basic and acidic residues" evidence="1">
    <location>
        <begin position="85"/>
        <end position="99"/>
    </location>
</feature>
<keyword evidence="2" id="KW-0812">Transmembrane</keyword>
<evidence type="ECO:0000313" key="3">
    <source>
        <dbReference type="Proteomes" id="UP000694888"/>
    </source>
</evidence>
<proteinExistence type="predicted"/>
<keyword evidence="2" id="KW-1133">Transmembrane helix</keyword>
<evidence type="ECO:0000313" key="5">
    <source>
        <dbReference type="RefSeq" id="XP_005098077.1"/>
    </source>
</evidence>
<feature type="compositionally biased region" description="Basic and acidic residues" evidence="1">
    <location>
        <begin position="49"/>
        <end position="59"/>
    </location>
</feature>
<evidence type="ECO:0000313" key="4">
    <source>
        <dbReference type="RefSeq" id="XP_005098076.1"/>
    </source>
</evidence>
<name>A0ABM0JNV8_APLCA</name>
<dbReference type="GeneID" id="101861438"/>
<keyword evidence="2" id="KW-0472">Membrane</keyword>
<feature type="compositionally biased region" description="Gly residues" evidence="1">
    <location>
        <begin position="285"/>
        <end position="297"/>
    </location>
</feature>
<keyword evidence="3" id="KW-1185">Reference proteome</keyword>
<organism evidence="3 4">
    <name type="scientific">Aplysia californica</name>
    <name type="common">California sea hare</name>
    <dbReference type="NCBI Taxonomy" id="6500"/>
    <lineage>
        <taxon>Eukaryota</taxon>
        <taxon>Metazoa</taxon>
        <taxon>Spiralia</taxon>
        <taxon>Lophotrochozoa</taxon>
        <taxon>Mollusca</taxon>
        <taxon>Gastropoda</taxon>
        <taxon>Heterobranchia</taxon>
        <taxon>Euthyneura</taxon>
        <taxon>Tectipleura</taxon>
        <taxon>Aplysiida</taxon>
        <taxon>Aplysioidea</taxon>
        <taxon>Aplysiidae</taxon>
        <taxon>Aplysia</taxon>
    </lineage>
</organism>
<feature type="region of interest" description="Disordered" evidence="1">
    <location>
        <begin position="272"/>
        <end position="359"/>
    </location>
</feature>
<reference evidence="4 5" key="1">
    <citation type="submission" date="2025-05" db="UniProtKB">
        <authorList>
            <consortium name="RefSeq"/>
        </authorList>
    </citation>
    <scope>IDENTIFICATION</scope>
</reference>
<gene>
    <name evidence="4 5" type="primary">LOC101861438</name>
</gene>
<dbReference type="RefSeq" id="XP_005098076.1">
    <property type="nucleotide sequence ID" value="XM_005098019.2"/>
</dbReference>
<sequence>MIPRNTLTKLTYVDTASSNLIDVSNSAVGTRRACKPQSFTLRRKFRAQHGTESDQERDPQTMPQRFNRPNTKPREQSQLAQGAPQKEHFDQKSHLDYGRMRRSQSTDRCQSVTAGEGPMSSDNVSTQPPLPGFRPVENEGGDNNMADTDRNQSGQANADDSEGGSPEGRLTDEDGEAEEECCYNFPDSLLSTGSVGWFIVCIILLTMVVSIAVTITDKSLCFYPLPVYLKGWGGGTGAGAGDSEIAGDGCGGYGDDNRAGCFGDSGDAKRTDGYGGNGDDDGYSGSAGGRQGLGGSADGYNYKDRGGSTGGYRGHGRSAGGAGNGGPFGYDYDTRPDKTHGWRSQRPWQTRKAPKCRNG</sequence>
<feature type="region of interest" description="Disordered" evidence="1">
    <location>
        <begin position="42"/>
        <end position="177"/>
    </location>
</feature>
<feature type="compositionally biased region" description="Polar residues" evidence="1">
    <location>
        <begin position="61"/>
        <end position="80"/>
    </location>
</feature>
<protein>
    <submittedName>
        <fullName evidence="4 5">Guanyl-specific ribonuclease pgl-1</fullName>
    </submittedName>
</protein>
<feature type="compositionally biased region" description="Gly residues" evidence="1">
    <location>
        <begin position="307"/>
        <end position="328"/>
    </location>
</feature>
<dbReference type="Proteomes" id="UP000694888">
    <property type="component" value="Unplaced"/>
</dbReference>
<evidence type="ECO:0000256" key="2">
    <source>
        <dbReference type="SAM" id="Phobius"/>
    </source>
</evidence>
<accession>A0ABM0JNV8</accession>
<dbReference type="RefSeq" id="XP_005098077.1">
    <property type="nucleotide sequence ID" value="XM_005098020.2"/>
</dbReference>